<dbReference type="Gene3D" id="1.20.1740.10">
    <property type="entry name" value="Amino acid/polyamine transporter I"/>
    <property type="match status" value="1"/>
</dbReference>
<feature type="transmembrane region" description="Helical" evidence="5">
    <location>
        <begin position="264"/>
        <end position="285"/>
    </location>
</feature>
<protein>
    <recommendedName>
        <fullName evidence="6">Amino acid transporter transmembrane domain-containing protein</fullName>
    </recommendedName>
</protein>
<evidence type="ECO:0000256" key="2">
    <source>
        <dbReference type="ARBA" id="ARBA00022692"/>
    </source>
</evidence>
<evidence type="ECO:0000256" key="3">
    <source>
        <dbReference type="ARBA" id="ARBA00022989"/>
    </source>
</evidence>
<feature type="transmembrane region" description="Helical" evidence="5">
    <location>
        <begin position="114"/>
        <end position="138"/>
    </location>
</feature>
<proteinExistence type="predicted"/>
<feature type="transmembrane region" description="Helical" evidence="5">
    <location>
        <begin position="408"/>
        <end position="431"/>
    </location>
</feature>
<keyword evidence="3 5" id="KW-1133">Transmembrane helix</keyword>
<dbReference type="PANTHER" id="PTHR22950:SF461">
    <property type="entry name" value="AMINO ACID TRANSPORTER TRANSMEMBRANE DOMAIN-CONTAINING PROTEIN"/>
    <property type="match status" value="1"/>
</dbReference>
<feature type="transmembrane region" description="Helical" evidence="5">
    <location>
        <begin position="42"/>
        <end position="61"/>
    </location>
</feature>
<evidence type="ECO:0000256" key="1">
    <source>
        <dbReference type="ARBA" id="ARBA00004141"/>
    </source>
</evidence>
<keyword evidence="4 5" id="KW-0472">Membrane</keyword>
<dbReference type="Pfam" id="PF01490">
    <property type="entry name" value="Aa_trans"/>
    <property type="match status" value="1"/>
</dbReference>
<evidence type="ECO:0000313" key="8">
    <source>
        <dbReference type="Proteomes" id="UP001515480"/>
    </source>
</evidence>
<feature type="transmembrane region" description="Helical" evidence="5">
    <location>
        <begin position="347"/>
        <end position="371"/>
    </location>
</feature>
<dbReference type="InterPro" id="IPR013057">
    <property type="entry name" value="AA_transpt_TM"/>
</dbReference>
<name>A0AB34JF93_PRYPA</name>
<reference evidence="7 8" key="1">
    <citation type="journal article" date="2024" name="Science">
        <title>Giant polyketide synthase enzymes in the biosynthesis of giant marine polyether toxins.</title>
        <authorList>
            <person name="Fallon T.R."/>
            <person name="Shende V.V."/>
            <person name="Wierzbicki I.H."/>
            <person name="Pendleton A.L."/>
            <person name="Watervoot N.F."/>
            <person name="Auber R.P."/>
            <person name="Gonzalez D.J."/>
            <person name="Wisecaver J.H."/>
            <person name="Moore B.S."/>
        </authorList>
    </citation>
    <scope>NUCLEOTIDE SEQUENCE [LARGE SCALE GENOMIC DNA]</scope>
    <source>
        <strain evidence="7 8">12B1</strain>
    </source>
</reference>
<feature type="transmembrane region" description="Helical" evidence="5">
    <location>
        <begin position="150"/>
        <end position="171"/>
    </location>
</feature>
<feature type="transmembrane region" description="Helical" evidence="5">
    <location>
        <begin position="68"/>
        <end position="94"/>
    </location>
</feature>
<organism evidence="7 8">
    <name type="scientific">Prymnesium parvum</name>
    <name type="common">Toxic golden alga</name>
    <dbReference type="NCBI Taxonomy" id="97485"/>
    <lineage>
        <taxon>Eukaryota</taxon>
        <taxon>Haptista</taxon>
        <taxon>Haptophyta</taxon>
        <taxon>Prymnesiophyceae</taxon>
        <taxon>Prymnesiales</taxon>
        <taxon>Prymnesiaceae</taxon>
        <taxon>Prymnesium</taxon>
    </lineage>
</organism>
<evidence type="ECO:0000313" key="7">
    <source>
        <dbReference type="EMBL" id="KAL1520143.1"/>
    </source>
</evidence>
<feature type="domain" description="Amino acid transporter transmembrane" evidence="6">
    <location>
        <begin position="39"/>
        <end position="427"/>
    </location>
</feature>
<dbReference type="GO" id="GO:0016020">
    <property type="term" value="C:membrane"/>
    <property type="evidence" value="ECO:0007669"/>
    <property type="project" value="UniProtKB-SubCell"/>
</dbReference>
<evidence type="ECO:0000259" key="6">
    <source>
        <dbReference type="Pfam" id="PF01490"/>
    </source>
</evidence>
<dbReference type="AlphaFoldDB" id="A0AB34JF93"/>
<feature type="transmembrane region" description="Helical" evidence="5">
    <location>
        <begin position="305"/>
        <end position="326"/>
    </location>
</feature>
<dbReference type="EMBL" id="JBGBPQ010000009">
    <property type="protein sequence ID" value="KAL1520143.1"/>
    <property type="molecule type" value="Genomic_DNA"/>
</dbReference>
<keyword evidence="8" id="KW-1185">Reference proteome</keyword>
<dbReference type="Proteomes" id="UP001515480">
    <property type="component" value="Unassembled WGS sequence"/>
</dbReference>
<dbReference type="GO" id="GO:0015179">
    <property type="term" value="F:L-amino acid transmembrane transporter activity"/>
    <property type="evidence" value="ECO:0007669"/>
    <property type="project" value="TreeGrafter"/>
</dbReference>
<gene>
    <name evidence="7" type="ORF">AB1Y20_023615</name>
</gene>
<feature type="transmembrane region" description="Helical" evidence="5">
    <location>
        <begin position="177"/>
        <end position="197"/>
    </location>
</feature>
<dbReference type="PANTHER" id="PTHR22950">
    <property type="entry name" value="AMINO ACID TRANSPORTER"/>
    <property type="match status" value="1"/>
</dbReference>
<evidence type="ECO:0000256" key="4">
    <source>
        <dbReference type="ARBA" id="ARBA00023136"/>
    </source>
</evidence>
<feature type="transmembrane region" description="Helical" evidence="5">
    <location>
        <begin position="377"/>
        <end position="396"/>
    </location>
</feature>
<comment type="subcellular location">
    <subcellularLocation>
        <location evidence="1">Membrane</location>
        <topology evidence="1">Multi-pass membrane protein</topology>
    </subcellularLocation>
</comment>
<accession>A0AB34JF93</accession>
<comment type="caution">
    <text evidence="7">The sequence shown here is derived from an EMBL/GenBank/DDBJ whole genome shotgun (WGS) entry which is preliminary data.</text>
</comment>
<keyword evidence="2 5" id="KW-0812">Transmembrane</keyword>
<evidence type="ECO:0000256" key="5">
    <source>
        <dbReference type="SAM" id="Phobius"/>
    </source>
</evidence>
<sequence length="455" mass="49855">MASSSDASLRESPTAAMLEDTKLQLAPDELDDESPHVRRSTWWMSSMILTGEILGTGVLGLPYACAQLGWVLGMISCIFFCCTSVYSGVLLSAVKNEMYPAATSYLHVAQEVGGPGFALFTRVAILATWAALLPYYLITCIKTLSGIFPNAGFCPYQWSFIVAACLVPLLQLRSLHMISYLCLASTVAMAVAVVIFLSSLISMQIDAHDGANHSHVETDLWPPDPNFLDVYRNTGSFIFAYQGQSMFLEIIREMRQPRHFPRSVFFANMITMTVYTSTVVLAYASKGTQVNQFLPDMLDDSPVNNIARMLLFFHVLIAYLITGQPLHRSYHLIVSSSTANDPGRRGAWHWFLITSAQLIAGVLVANAVPFFEAVQGLLGSMTGAPIVFGWPAFFFLRGSYLHGRKVAAGHWLVCGVYLCVFLPLFTVLGTINSMTDIVQQISTSGPPFSCNASSA</sequence>